<keyword evidence="1" id="KW-1133">Transmembrane helix</keyword>
<dbReference type="Proteomes" id="UP000319818">
    <property type="component" value="Unassembled WGS sequence"/>
</dbReference>
<comment type="caution">
    <text evidence="2">The sequence shown here is derived from an EMBL/GenBank/DDBJ whole genome shotgun (WGS) entry which is preliminary data.</text>
</comment>
<name>A0A543GHK7_9PSEU</name>
<dbReference type="AlphaFoldDB" id="A0A543GHK7"/>
<keyword evidence="1" id="KW-0812">Transmembrane</keyword>
<dbReference type="EMBL" id="VFPH01000001">
    <property type="protein sequence ID" value="TQM45549.1"/>
    <property type="molecule type" value="Genomic_DNA"/>
</dbReference>
<evidence type="ECO:0000313" key="3">
    <source>
        <dbReference type="Proteomes" id="UP000319818"/>
    </source>
</evidence>
<keyword evidence="3" id="KW-1185">Reference proteome</keyword>
<sequence>MGDVLLVMLTAGVGIVLLVVLLLLVLPPVRRFARTNAAVRASVAERVSVLRAVAGERRGGSA</sequence>
<protein>
    <submittedName>
        <fullName evidence="2">Uncharacterized protein</fullName>
    </submittedName>
</protein>
<dbReference type="RefSeq" id="WP_142101218.1">
    <property type="nucleotide sequence ID" value="NZ_VFPH01000001.1"/>
</dbReference>
<gene>
    <name evidence="2" type="ORF">FB388_2949</name>
</gene>
<evidence type="ECO:0000256" key="1">
    <source>
        <dbReference type="SAM" id="Phobius"/>
    </source>
</evidence>
<accession>A0A543GHK7</accession>
<feature type="transmembrane region" description="Helical" evidence="1">
    <location>
        <begin position="6"/>
        <end position="26"/>
    </location>
</feature>
<proteinExistence type="predicted"/>
<reference evidence="2 3" key="1">
    <citation type="submission" date="2019-06" db="EMBL/GenBank/DDBJ databases">
        <title>Sequencing the genomes of 1000 actinobacteria strains.</title>
        <authorList>
            <person name="Klenk H.-P."/>
        </authorList>
    </citation>
    <scope>NUCLEOTIDE SEQUENCE [LARGE SCALE GENOMIC DNA]</scope>
    <source>
        <strain evidence="2 3">DSM 45511</strain>
    </source>
</reference>
<keyword evidence="1" id="KW-0472">Membrane</keyword>
<evidence type="ECO:0000313" key="2">
    <source>
        <dbReference type="EMBL" id="TQM45549.1"/>
    </source>
</evidence>
<organism evidence="2 3">
    <name type="scientific">Pseudonocardia cypriaca</name>
    <dbReference type="NCBI Taxonomy" id="882449"/>
    <lineage>
        <taxon>Bacteria</taxon>
        <taxon>Bacillati</taxon>
        <taxon>Actinomycetota</taxon>
        <taxon>Actinomycetes</taxon>
        <taxon>Pseudonocardiales</taxon>
        <taxon>Pseudonocardiaceae</taxon>
        <taxon>Pseudonocardia</taxon>
    </lineage>
</organism>